<comment type="caution">
    <text evidence="1">The sequence shown here is derived from an EMBL/GenBank/DDBJ whole genome shotgun (WGS) entry which is preliminary data.</text>
</comment>
<keyword evidence="2" id="KW-1185">Reference proteome</keyword>
<name>A0ABP8TNZ7_9ACTN</name>
<reference evidence="2" key="1">
    <citation type="journal article" date="2019" name="Int. J. Syst. Evol. Microbiol.">
        <title>The Global Catalogue of Microorganisms (GCM) 10K type strain sequencing project: providing services to taxonomists for standard genome sequencing and annotation.</title>
        <authorList>
            <consortium name="The Broad Institute Genomics Platform"/>
            <consortium name="The Broad Institute Genome Sequencing Center for Infectious Disease"/>
            <person name="Wu L."/>
            <person name="Ma J."/>
        </authorList>
    </citation>
    <scope>NUCLEOTIDE SEQUENCE [LARGE SCALE GENOMIC DNA]</scope>
    <source>
        <strain evidence="2">JCM 17938</strain>
    </source>
</reference>
<protein>
    <recommendedName>
        <fullName evidence="3">DUF4274 domain-containing protein</fullName>
    </recommendedName>
</protein>
<accession>A0ABP8TNZ7</accession>
<dbReference type="EMBL" id="BAABHJ010000020">
    <property type="protein sequence ID" value="GAA4612679.1"/>
    <property type="molecule type" value="Genomic_DNA"/>
</dbReference>
<dbReference type="RefSeq" id="WP_345360373.1">
    <property type="nucleotide sequence ID" value="NZ_BAABHJ010000020.1"/>
</dbReference>
<evidence type="ECO:0008006" key="3">
    <source>
        <dbReference type="Google" id="ProtNLM"/>
    </source>
</evidence>
<gene>
    <name evidence="1" type="ORF">GCM10023195_54570</name>
</gene>
<evidence type="ECO:0000313" key="1">
    <source>
        <dbReference type="EMBL" id="GAA4612679.1"/>
    </source>
</evidence>
<proteinExistence type="predicted"/>
<sequence length="220" mass="24186">MSDKDDNVTRLPTSEVEGYDDLLEFDADEFLREWQEADRAAVEILRDALPEVVATAVPAEHLRPAAENIRGGLKEWPYRHLAAAAGWRGQPPADDEILWTQAAGALIAMNGESGLGTHEESALMTLQHADWAGAVIGLARAGVGARAWPEDLFSYADRCPEIEGSYDPDDREPVEQGFELIVPVWEAVGALDEHRRLTPLGHWGLPRALAWAWEGSLDEG</sequence>
<evidence type="ECO:0000313" key="2">
    <source>
        <dbReference type="Proteomes" id="UP001500212"/>
    </source>
</evidence>
<organism evidence="1 2">
    <name type="scientific">Actinoallomurus liliacearum</name>
    <dbReference type="NCBI Taxonomy" id="1080073"/>
    <lineage>
        <taxon>Bacteria</taxon>
        <taxon>Bacillati</taxon>
        <taxon>Actinomycetota</taxon>
        <taxon>Actinomycetes</taxon>
        <taxon>Streptosporangiales</taxon>
        <taxon>Thermomonosporaceae</taxon>
        <taxon>Actinoallomurus</taxon>
    </lineage>
</organism>
<dbReference type="Proteomes" id="UP001500212">
    <property type="component" value="Unassembled WGS sequence"/>
</dbReference>